<sequence>MACGPVRHMKLKSDKSLVQEIHFRPPTVKIIFLIRTRCRESRGLAQRCGMLGRYRSSSSSSMMKEEDDASFYSVSSDSSAKYQGDPSSSTNTDHEIRDDSSNSEEAGDRTKVLSGQALTKSDVAGADREKEPKLAAKEEGKAGAGVAASKVDKGWMNMGKGVTKHSFAGFVAGIGSFCIGSAAITYQLMQLFEQYARLPPRCPRSSKRMEKRDAKDTMLEIEDNGKMIGSALGFGAGSVALAHGSLTLSKDSSGPDHCPKD</sequence>
<organism evidence="1 2">
    <name type="scientific">Violaceomyces palustris</name>
    <dbReference type="NCBI Taxonomy" id="1673888"/>
    <lineage>
        <taxon>Eukaryota</taxon>
        <taxon>Fungi</taxon>
        <taxon>Dikarya</taxon>
        <taxon>Basidiomycota</taxon>
        <taxon>Ustilaginomycotina</taxon>
        <taxon>Ustilaginomycetes</taxon>
        <taxon>Violaceomycetales</taxon>
        <taxon>Violaceomycetaceae</taxon>
        <taxon>Violaceomyces</taxon>
    </lineage>
</organism>
<accession>A0ACD0P3U9</accession>
<gene>
    <name evidence="1" type="ORF">IE53DRAFT_366986</name>
</gene>
<dbReference type="Proteomes" id="UP000245626">
    <property type="component" value="Unassembled WGS sequence"/>
</dbReference>
<evidence type="ECO:0000313" key="2">
    <source>
        <dbReference type="Proteomes" id="UP000245626"/>
    </source>
</evidence>
<reference evidence="1 2" key="1">
    <citation type="journal article" date="2018" name="Mol. Biol. Evol.">
        <title>Broad Genomic Sampling Reveals a Smut Pathogenic Ancestry of the Fungal Clade Ustilaginomycotina.</title>
        <authorList>
            <person name="Kijpornyongpan T."/>
            <person name="Mondo S.J."/>
            <person name="Barry K."/>
            <person name="Sandor L."/>
            <person name="Lee J."/>
            <person name="Lipzen A."/>
            <person name="Pangilinan J."/>
            <person name="LaButti K."/>
            <person name="Hainaut M."/>
            <person name="Henrissat B."/>
            <person name="Grigoriev I.V."/>
            <person name="Spatafora J.W."/>
            <person name="Aime M.C."/>
        </authorList>
    </citation>
    <scope>NUCLEOTIDE SEQUENCE [LARGE SCALE GENOMIC DNA]</scope>
    <source>
        <strain evidence="1 2">SA 807</strain>
    </source>
</reference>
<proteinExistence type="predicted"/>
<protein>
    <submittedName>
        <fullName evidence="1">Uncharacterized protein</fullName>
    </submittedName>
</protein>
<name>A0ACD0P3U9_9BASI</name>
<dbReference type="EMBL" id="KZ819763">
    <property type="protein sequence ID" value="PWN52666.1"/>
    <property type="molecule type" value="Genomic_DNA"/>
</dbReference>
<evidence type="ECO:0000313" key="1">
    <source>
        <dbReference type="EMBL" id="PWN52666.1"/>
    </source>
</evidence>
<keyword evidence="2" id="KW-1185">Reference proteome</keyword>